<sequence>MQHLEVTGSSSSTIQGSFKNRRIFHRFAMTGVPFVTAAVFLFAVGRSHLNRNKVAYCSSSNYLNAEGNVRTRQTPADMYFQKHKELPRPSKVHTTLPDLAAASKSKDSTAESYYCPAASAGVAKNILIIGDVHGCYEELIELHDKAVQENNGPFSYVILVGDLCNKGPHSAKVIRHVRLTPNWYSVRGNHDDGALSAALGHKKSLKKAKYAWVKEGMEEPDTANESDKVVLSDDDINWLSDLPYTITIPREYTGDDEDTIVVHAGFIPDKDLHKQDIEDMITIRDIRAKCDDNGKFKHFKPHEKGKSKALVASSLEEAKTCDNRVTWASAWFGPQRVVFGHNAKRRLQLYPGHWAIGLDTGAVYGGELTGLILPGRKLVSIQTFEHSPVTQTAGEEAGQTDDDAT</sequence>
<keyword evidence="1" id="KW-1133">Transmembrane helix</keyword>
<dbReference type="Pfam" id="PF00149">
    <property type="entry name" value="Metallophos"/>
    <property type="match status" value="1"/>
</dbReference>
<dbReference type="GO" id="GO:0005737">
    <property type="term" value="C:cytoplasm"/>
    <property type="evidence" value="ECO:0007669"/>
    <property type="project" value="TreeGrafter"/>
</dbReference>
<dbReference type="PANTHER" id="PTHR42850:SF4">
    <property type="entry name" value="ZINC-DEPENDENT ENDOPOLYPHOSPHATASE"/>
    <property type="match status" value="1"/>
</dbReference>
<dbReference type="CDD" id="cd00144">
    <property type="entry name" value="MPP_PPP_family"/>
    <property type="match status" value="1"/>
</dbReference>
<dbReference type="InterPro" id="IPR050126">
    <property type="entry name" value="Ap4A_hydrolase"/>
</dbReference>
<proteinExistence type="predicted"/>
<gene>
    <name evidence="3" type="ORF">IV203_005776</name>
</gene>
<evidence type="ECO:0000259" key="2">
    <source>
        <dbReference type="Pfam" id="PF00149"/>
    </source>
</evidence>
<dbReference type="GO" id="GO:0006798">
    <property type="term" value="P:polyphosphate catabolic process"/>
    <property type="evidence" value="ECO:0007669"/>
    <property type="project" value="TreeGrafter"/>
</dbReference>
<name>A0A9K3PGD5_9STRA</name>
<dbReference type="PANTHER" id="PTHR42850">
    <property type="entry name" value="METALLOPHOSPHOESTERASE"/>
    <property type="match status" value="1"/>
</dbReference>
<dbReference type="GO" id="GO:0016791">
    <property type="term" value="F:phosphatase activity"/>
    <property type="evidence" value="ECO:0007669"/>
    <property type="project" value="TreeGrafter"/>
</dbReference>
<comment type="caution">
    <text evidence="3">The sequence shown here is derived from an EMBL/GenBank/DDBJ whole genome shotgun (WGS) entry which is preliminary data.</text>
</comment>
<reference evidence="3" key="1">
    <citation type="journal article" date="2021" name="Sci. Rep.">
        <title>Diploid genomic architecture of Nitzschia inconspicua, an elite biomass production diatom.</title>
        <authorList>
            <person name="Oliver A."/>
            <person name="Podell S."/>
            <person name="Pinowska A."/>
            <person name="Traller J.C."/>
            <person name="Smith S.R."/>
            <person name="McClure R."/>
            <person name="Beliaev A."/>
            <person name="Bohutskyi P."/>
            <person name="Hill E.A."/>
            <person name="Rabines A."/>
            <person name="Zheng H."/>
            <person name="Allen L.Z."/>
            <person name="Kuo A."/>
            <person name="Grigoriev I.V."/>
            <person name="Allen A.E."/>
            <person name="Hazlebeck D."/>
            <person name="Allen E.E."/>
        </authorList>
    </citation>
    <scope>NUCLEOTIDE SEQUENCE</scope>
    <source>
        <strain evidence="3">Hildebrandi</strain>
    </source>
</reference>
<feature type="domain" description="Calcineurin-like phosphoesterase" evidence="2">
    <location>
        <begin position="125"/>
        <end position="341"/>
    </location>
</feature>
<dbReference type="Proteomes" id="UP000693970">
    <property type="component" value="Unassembled WGS sequence"/>
</dbReference>
<keyword evidence="1" id="KW-0812">Transmembrane</keyword>
<reference evidence="3" key="2">
    <citation type="submission" date="2021-04" db="EMBL/GenBank/DDBJ databases">
        <authorList>
            <person name="Podell S."/>
        </authorList>
    </citation>
    <scope>NUCLEOTIDE SEQUENCE</scope>
    <source>
        <strain evidence="3">Hildebrandi</strain>
    </source>
</reference>
<accession>A0A9K3PGD5</accession>
<evidence type="ECO:0000313" key="4">
    <source>
        <dbReference type="Proteomes" id="UP000693970"/>
    </source>
</evidence>
<dbReference type="InterPro" id="IPR004843">
    <property type="entry name" value="Calcineurin-like_PHP"/>
</dbReference>
<keyword evidence="1" id="KW-0472">Membrane</keyword>
<dbReference type="GO" id="GO:0000298">
    <property type="term" value="F:endopolyphosphatase activity"/>
    <property type="evidence" value="ECO:0007669"/>
    <property type="project" value="TreeGrafter"/>
</dbReference>
<feature type="transmembrane region" description="Helical" evidence="1">
    <location>
        <begin position="27"/>
        <end position="45"/>
    </location>
</feature>
<dbReference type="EMBL" id="JAGRRH010000021">
    <property type="protein sequence ID" value="KAG7346707.1"/>
    <property type="molecule type" value="Genomic_DNA"/>
</dbReference>
<organism evidence="3 4">
    <name type="scientific">Nitzschia inconspicua</name>
    <dbReference type="NCBI Taxonomy" id="303405"/>
    <lineage>
        <taxon>Eukaryota</taxon>
        <taxon>Sar</taxon>
        <taxon>Stramenopiles</taxon>
        <taxon>Ochrophyta</taxon>
        <taxon>Bacillariophyta</taxon>
        <taxon>Bacillariophyceae</taxon>
        <taxon>Bacillariophycidae</taxon>
        <taxon>Bacillariales</taxon>
        <taxon>Bacillariaceae</taxon>
        <taxon>Nitzschia</taxon>
    </lineage>
</organism>
<keyword evidence="4" id="KW-1185">Reference proteome</keyword>
<dbReference type="OrthoDB" id="10267127at2759"/>
<dbReference type="AlphaFoldDB" id="A0A9K3PGD5"/>
<evidence type="ECO:0000256" key="1">
    <source>
        <dbReference type="SAM" id="Phobius"/>
    </source>
</evidence>
<evidence type="ECO:0000313" key="3">
    <source>
        <dbReference type="EMBL" id="KAG7346707.1"/>
    </source>
</evidence>
<protein>
    <submittedName>
        <fullName evidence="3">Serine/threonine protein phosphatase</fullName>
    </submittedName>
</protein>